<name>A0A9X3TPB3_9BACL</name>
<dbReference type="EMBL" id="JAPYYP010000007">
    <property type="protein sequence ID" value="MDA5108292.1"/>
    <property type="molecule type" value="Genomic_DNA"/>
</dbReference>
<dbReference type="RefSeq" id="WP_051188069.1">
    <property type="nucleotide sequence ID" value="NZ_JAPYYP010000007.1"/>
</dbReference>
<sequence length="200" mass="22173">MLTLEGDWLQVTTIHGKICMIQAVSAFKQMEESRGRHNKSLRNESANYRLSDFSIQGAELPDVEEILSYEGSTMTDLLLPSDEKLSFILDGNQVKGFTLATDTRPIMAGESGSELFELHEKIKAELGEDVNLTYVFYAGGFIFVAVDQKGQESVWLDRRAATILNVSPSTPYAPEEILEHIQKGAKAAVTSKSKSKPEEL</sequence>
<keyword evidence="2" id="KW-1185">Reference proteome</keyword>
<reference evidence="1" key="1">
    <citation type="submission" date="2022-12" db="EMBL/GenBank/DDBJ databases">
        <title>Draft genome sequence of the thermophilic strain Brevibacillus thermoruber HT42, isolated from Los Humeros, Puebla, Mexico, with biotechnological potential.</title>
        <authorList>
            <person name="Lara Sanchez J."/>
            <person name="Solis Palacios R."/>
            <person name="Bustos Baena A.S."/>
            <person name="Ruz Baez A.E."/>
            <person name="Espinosa Luna G."/>
            <person name="Oliart Ros R.M."/>
        </authorList>
    </citation>
    <scope>NUCLEOTIDE SEQUENCE</scope>
    <source>
        <strain evidence="1">HT42</strain>
    </source>
</reference>
<evidence type="ECO:0000313" key="1">
    <source>
        <dbReference type="EMBL" id="MDA5108292.1"/>
    </source>
</evidence>
<accession>A0A9X3TPB3</accession>
<dbReference type="AlphaFoldDB" id="A0A9X3TPB3"/>
<proteinExistence type="predicted"/>
<organism evidence="1 2">
    <name type="scientific">Brevibacillus thermoruber</name>
    <dbReference type="NCBI Taxonomy" id="33942"/>
    <lineage>
        <taxon>Bacteria</taxon>
        <taxon>Bacillati</taxon>
        <taxon>Bacillota</taxon>
        <taxon>Bacilli</taxon>
        <taxon>Bacillales</taxon>
        <taxon>Paenibacillaceae</taxon>
        <taxon>Brevibacillus</taxon>
    </lineage>
</organism>
<dbReference type="Proteomes" id="UP001151071">
    <property type="component" value="Unassembled WGS sequence"/>
</dbReference>
<evidence type="ECO:0000313" key="2">
    <source>
        <dbReference type="Proteomes" id="UP001151071"/>
    </source>
</evidence>
<protein>
    <submittedName>
        <fullName evidence="1">Uncharacterized protein</fullName>
    </submittedName>
</protein>
<comment type="caution">
    <text evidence="1">The sequence shown here is derived from an EMBL/GenBank/DDBJ whole genome shotgun (WGS) entry which is preliminary data.</text>
</comment>
<gene>
    <name evidence="1" type="ORF">O3V59_07955</name>
</gene>